<evidence type="ECO:0000313" key="4">
    <source>
        <dbReference type="EMBL" id="MBW4666339.1"/>
    </source>
</evidence>
<keyword evidence="2 3" id="KW-0802">TPR repeat</keyword>
<dbReference type="Pfam" id="PF14559">
    <property type="entry name" value="TPR_19"/>
    <property type="match status" value="2"/>
</dbReference>
<reference evidence="4" key="2">
    <citation type="journal article" date="2022" name="Microbiol. Resour. Announc.">
        <title>Metagenome Sequencing to Explore Phylogenomics of Terrestrial Cyanobacteria.</title>
        <authorList>
            <person name="Ward R.D."/>
            <person name="Stajich J.E."/>
            <person name="Johansen J.R."/>
            <person name="Huntemann M."/>
            <person name="Clum A."/>
            <person name="Foster B."/>
            <person name="Foster B."/>
            <person name="Roux S."/>
            <person name="Palaniappan K."/>
            <person name="Varghese N."/>
            <person name="Mukherjee S."/>
            <person name="Reddy T.B.K."/>
            <person name="Daum C."/>
            <person name="Copeland A."/>
            <person name="Chen I.A."/>
            <person name="Ivanova N.N."/>
            <person name="Kyrpides N.C."/>
            <person name="Shapiro N."/>
            <person name="Eloe-Fadrosh E.A."/>
            <person name="Pietrasiak N."/>
        </authorList>
    </citation>
    <scope>NUCLEOTIDE SEQUENCE</scope>
    <source>
        <strain evidence="4">GSE-NOS-MK-12-04C</strain>
    </source>
</reference>
<evidence type="ECO:0000313" key="5">
    <source>
        <dbReference type="Proteomes" id="UP000729701"/>
    </source>
</evidence>
<dbReference type="InterPro" id="IPR011990">
    <property type="entry name" value="TPR-like_helical_dom_sf"/>
</dbReference>
<dbReference type="Pfam" id="PF13432">
    <property type="entry name" value="TPR_16"/>
    <property type="match status" value="1"/>
</dbReference>
<keyword evidence="1" id="KW-0677">Repeat</keyword>
<feature type="repeat" description="TPR" evidence="3">
    <location>
        <begin position="678"/>
        <end position="711"/>
    </location>
</feature>
<evidence type="ECO:0000256" key="3">
    <source>
        <dbReference type="PROSITE-ProRule" id="PRU00339"/>
    </source>
</evidence>
<evidence type="ECO:0000256" key="2">
    <source>
        <dbReference type="ARBA" id="ARBA00022803"/>
    </source>
</evidence>
<dbReference type="AlphaFoldDB" id="A0A951QHD2"/>
<dbReference type="InterPro" id="IPR051685">
    <property type="entry name" value="Ycf3/AcsC/BcsC/TPR_MFPF"/>
</dbReference>
<organism evidence="4 5">
    <name type="scientific">Cyanomargarita calcarea GSE-NOS-MK-12-04C</name>
    <dbReference type="NCBI Taxonomy" id="2839659"/>
    <lineage>
        <taxon>Bacteria</taxon>
        <taxon>Bacillati</taxon>
        <taxon>Cyanobacteriota</taxon>
        <taxon>Cyanophyceae</taxon>
        <taxon>Nostocales</taxon>
        <taxon>Cyanomargaritaceae</taxon>
        <taxon>Cyanomargarita</taxon>
    </lineage>
</organism>
<dbReference type="SMART" id="SM00028">
    <property type="entry name" value="TPR"/>
    <property type="match status" value="6"/>
</dbReference>
<protein>
    <submittedName>
        <fullName evidence="4">Tetratricopeptide repeat protein</fullName>
    </submittedName>
</protein>
<dbReference type="Gene3D" id="1.25.40.10">
    <property type="entry name" value="Tetratricopeptide repeat domain"/>
    <property type="match status" value="5"/>
</dbReference>
<proteinExistence type="predicted"/>
<reference evidence="4" key="1">
    <citation type="submission" date="2021-05" db="EMBL/GenBank/DDBJ databases">
        <authorList>
            <person name="Pietrasiak N."/>
            <person name="Ward R."/>
            <person name="Stajich J.E."/>
            <person name="Kurbessoian T."/>
        </authorList>
    </citation>
    <scope>NUCLEOTIDE SEQUENCE</scope>
    <source>
        <strain evidence="4">GSE-NOS-MK-12-04C</strain>
    </source>
</reference>
<dbReference type="SUPFAM" id="SSF48452">
    <property type="entry name" value="TPR-like"/>
    <property type="match status" value="2"/>
</dbReference>
<feature type="repeat" description="TPR" evidence="3">
    <location>
        <begin position="44"/>
        <end position="77"/>
    </location>
</feature>
<dbReference type="PANTHER" id="PTHR44943">
    <property type="entry name" value="CELLULOSE SYNTHASE OPERON PROTEIN C"/>
    <property type="match status" value="1"/>
</dbReference>
<comment type="caution">
    <text evidence="4">The sequence shown here is derived from an EMBL/GenBank/DDBJ whole genome shotgun (WGS) entry which is preliminary data.</text>
</comment>
<evidence type="ECO:0000256" key="1">
    <source>
        <dbReference type="ARBA" id="ARBA00022737"/>
    </source>
</evidence>
<name>A0A951QHD2_9CYAN</name>
<sequence>MSLLQKGKRIRSFLLFTFSFFLFTYLVAVPPLGTSIAPAQAQKKSTALQRGLGLLKKGWINDAIAAFRQALKAEPQSLEAKVGLAIAYKRAGKLPEAWNAYQSVLAQDPNNQLALKSIGLFGTYRPEWQVRGIQALTTLLQLNPNDVEARSDRALLYTYQGRQKEAIADYQIVLENNPTADTVLGAAQAFTYGGDSKRALELFNRYRSTGKAIVGFPAVAYASALRESGNVSGAIQILEAQLQRSKSTDRLAIETRAELAKAYVANQQLPQALAVLDQLQGRPDALLPLARSLNEIRKITNNQSITQQVGSLYRQAIANNPNPALLQEAADVFSGLPQGKQVALELYRQVALKFPNDKSLAVRQLALENQLGLLSKADLKQRLNTVLQTLPTDRVELQQLGLALAQINSPDPELLPIYQAMLDSKVNNPGVNAPFLYFRVAEIYVQLNDLNGARVALASYAATPQGAKDLSSQLLAAEIERREGNLEASAQRYFAVLNAKPDSNDITDAALRELAGVRRQQRRYDEALVIYDQLIIRNPQNLGVQLGRTSLAYQAKRINQQQAEAVLNNWLATQPATNAPPELYTLVGDLPADPQREALYNYLAQREPKYIPVQLRLVQVIAKRSPAQAKVRVKQLIANLPNSPNSLQIQGELASSIEDFKMASNAYETILAQQPDNLEALSALAGVRFQQKRFESAQQIYSEVLAYKPEDRDTRRAIAGLDNILDQPLAALSKLEQLQLLQMSQGSSDADISQQMQQIQEDFLLRRGFQPPWETYERRNNN</sequence>
<feature type="repeat" description="TPR" evidence="3">
    <location>
        <begin position="78"/>
        <end position="111"/>
    </location>
</feature>
<gene>
    <name evidence="4" type="ORF">KME60_02560</name>
</gene>
<dbReference type="PANTHER" id="PTHR44943:SF8">
    <property type="entry name" value="TPR REPEAT-CONTAINING PROTEIN MJ0263"/>
    <property type="match status" value="1"/>
</dbReference>
<dbReference type="PROSITE" id="PS50005">
    <property type="entry name" value="TPR"/>
    <property type="match status" value="3"/>
</dbReference>
<accession>A0A951QHD2</accession>
<dbReference type="InterPro" id="IPR019734">
    <property type="entry name" value="TPR_rpt"/>
</dbReference>
<dbReference type="Proteomes" id="UP000729701">
    <property type="component" value="Unassembled WGS sequence"/>
</dbReference>
<dbReference type="EMBL" id="JAHHGZ010000002">
    <property type="protein sequence ID" value="MBW4666339.1"/>
    <property type="molecule type" value="Genomic_DNA"/>
</dbReference>